<proteinExistence type="predicted"/>
<sequence>MVGKHLLPLGNSSLPQPGDGLSPLLENVVLLRLADGQCLLQGCSSSSCPGGLEHGIFTVGTDPIMDARPPFCLSSGGSSIVGTRIGEVKSWADA</sequence>
<keyword evidence="2" id="KW-1185">Reference proteome</keyword>
<organism evidence="1 2">
    <name type="scientific">Nepenthes gracilis</name>
    <name type="common">Slender pitcher plant</name>
    <dbReference type="NCBI Taxonomy" id="150966"/>
    <lineage>
        <taxon>Eukaryota</taxon>
        <taxon>Viridiplantae</taxon>
        <taxon>Streptophyta</taxon>
        <taxon>Embryophyta</taxon>
        <taxon>Tracheophyta</taxon>
        <taxon>Spermatophyta</taxon>
        <taxon>Magnoliopsida</taxon>
        <taxon>eudicotyledons</taxon>
        <taxon>Gunneridae</taxon>
        <taxon>Pentapetalae</taxon>
        <taxon>Caryophyllales</taxon>
        <taxon>Nepenthaceae</taxon>
        <taxon>Nepenthes</taxon>
    </lineage>
</organism>
<dbReference type="Proteomes" id="UP001279734">
    <property type="component" value="Unassembled WGS sequence"/>
</dbReference>
<protein>
    <submittedName>
        <fullName evidence="1">Uncharacterized protein</fullName>
    </submittedName>
</protein>
<evidence type="ECO:0000313" key="2">
    <source>
        <dbReference type="Proteomes" id="UP001279734"/>
    </source>
</evidence>
<reference evidence="1" key="1">
    <citation type="submission" date="2023-05" db="EMBL/GenBank/DDBJ databases">
        <title>Nepenthes gracilis genome sequencing.</title>
        <authorList>
            <person name="Fukushima K."/>
        </authorList>
    </citation>
    <scope>NUCLEOTIDE SEQUENCE</scope>
    <source>
        <strain evidence="1">SING2019-196</strain>
    </source>
</reference>
<evidence type="ECO:0000313" key="1">
    <source>
        <dbReference type="EMBL" id="GMH05457.1"/>
    </source>
</evidence>
<dbReference type="AlphaFoldDB" id="A0AAD3XI55"/>
<comment type="caution">
    <text evidence="1">The sequence shown here is derived from an EMBL/GenBank/DDBJ whole genome shotgun (WGS) entry which is preliminary data.</text>
</comment>
<gene>
    <name evidence="1" type="ORF">Nepgr_007297</name>
</gene>
<name>A0AAD3XI55_NEPGR</name>
<accession>A0AAD3XI55</accession>
<dbReference type="EMBL" id="BSYO01000005">
    <property type="protein sequence ID" value="GMH05457.1"/>
    <property type="molecule type" value="Genomic_DNA"/>
</dbReference>